<gene>
    <name evidence="5" type="primary">GST-2</name>
</gene>
<feature type="domain" description="GST N-terminal" evidence="3">
    <location>
        <begin position="1"/>
        <end position="80"/>
    </location>
</feature>
<evidence type="ECO:0000256" key="1">
    <source>
        <dbReference type="ARBA" id="ARBA00011738"/>
    </source>
</evidence>
<dbReference type="EMBL" id="KR337506">
    <property type="protein sequence ID" value="AKO22176.1"/>
    <property type="molecule type" value="mRNA"/>
</dbReference>
<dbReference type="GO" id="GO:0006749">
    <property type="term" value="P:glutathione metabolic process"/>
    <property type="evidence" value="ECO:0007669"/>
    <property type="project" value="TreeGrafter"/>
</dbReference>
<dbReference type="PANTHER" id="PTHR43969">
    <property type="entry name" value="GLUTATHIONE S TRANSFERASE D10, ISOFORM A-RELATED"/>
    <property type="match status" value="1"/>
</dbReference>
<dbReference type="SUPFAM" id="SSF52833">
    <property type="entry name" value="Thioredoxin-like"/>
    <property type="match status" value="1"/>
</dbReference>
<dbReference type="Pfam" id="PF02798">
    <property type="entry name" value="GST_N"/>
    <property type="match status" value="1"/>
</dbReference>
<dbReference type="FunFam" id="3.40.30.10:FF:000034">
    <property type="entry name" value="glutathione S-transferase 1"/>
    <property type="match status" value="1"/>
</dbReference>
<dbReference type="InterPro" id="IPR040079">
    <property type="entry name" value="Glutathione_S-Trfase"/>
</dbReference>
<dbReference type="InterPro" id="IPR036282">
    <property type="entry name" value="Glutathione-S-Trfase_C_sf"/>
</dbReference>
<organism evidence="5">
    <name type="scientific">Dermanyssus gallinae</name>
    <dbReference type="NCBI Taxonomy" id="34641"/>
    <lineage>
        <taxon>Eukaryota</taxon>
        <taxon>Metazoa</taxon>
        <taxon>Ecdysozoa</taxon>
        <taxon>Arthropoda</taxon>
        <taxon>Chelicerata</taxon>
        <taxon>Arachnida</taxon>
        <taxon>Acari</taxon>
        <taxon>Parasitiformes</taxon>
        <taxon>Mesostigmata</taxon>
        <taxon>Gamasina</taxon>
        <taxon>Dermanyssoidea</taxon>
        <taxon>Dermanyssidae</taxon>
        <taxon>Dermanyssus</taxon>
    </lineage>
</organism>
<keyword evidence="5" id="KW-0808">Transferase</keyword>
<dbReference type="Pfam" id="PF00043">
    <property type="entry name" value="GST_C"/>
    <property type="match status" value="1"/>
</dbReference>
<dbReference type="FunFam" id="1.20.1050.10:FF:000007">
    <property type="entry name" value="Glutathione S-transferase 1-1"/>
    <property type="match status" value="1"/>
</dbReference>
<dbReference type="GO" id="GO:0004364">
    <property type="term" value="F:glutathione transferase activity"/>
    <property type="evidence" value="ECO:0007669"/>
    <property type="project" value="TreeGrafter"/>
</dbReference>
<dbReference type="InterPro" id="IPR004045">
    <property type="entry name" value="Glutathione_S-Trfase_N"/>
</dbReference>
<evidence type="ECO:0000256" key="2">
    <source>
        <dbReference type="RuleBase" id="RU003494"/>
    </source>
</evidence>
<dbReference type="SFLD" id="SFLDS00019">
    <property type="entry name" value="Glutathione_Transferase_(cytos"/>
    <property type="match status" value="1"/>
</dbReference>
<dbReference type="CDD" id="cd03045">
    <property type="entry name" value="GST_N_Delta_Epsilon"/>
    <property type="match status" value="1"/>
</dbReference>
<comment type="similarity">
    <text evidence="2">Belongs to the GST superfamily.</text>
</comment>
<dbReference type="PANTHER" id="PTHR43969:SF9">
    <property type="entry name" value="GLUTATHIONE S TRANSFERASE D10, ISOFORM A-RELATED"/>
    <property type="match status" value="1"/>
</dbReference>
<dbReference type="InterPro" id="IPR036249">
    <property type="entry name" value="Thioredoxin-like_sf"/>
</dbReference>
<accession>A0A0H4FKJ9</accession>
<dbReference type="InterPro" id="IPR004046">
    <property type="entry name" value="GST_C"/>
</dbReference>
<sequence>MDLYHLEASAPARACRLVAAAVGQPLNLKTVNLFEKEQLQDWFIKLNPQHTIPTLVDGDFCLAESRAIMCYLVNKCKPDSPLYPKCPQARALVDRYLYFDMGTLYKSLAEYFYPKIMSGAPLDPEKETKLKDALGFLEAFLGDNDYLVGKEVTLADIAVATSLTMTEVMNYELPAKIDAHYKRVQKFPHWAEINDKGIEAMRAFLNKNKA</sequence>
<dbReference type="CDD" id="cd03177">
    <property type="entry name" value="GST_C_Delta_Epsilon"/>
    <property type="match status" value="1"/>
</dbReference>
<proteinExistence type="evidence at transcript level"/>
<evidence type="ECO:0000259" key="4">
    <source>
        <dbReference type="PROSITE" id="PS50405"/>
    </source>
</evidence>
<dbReference type="SFLD" id="SFLDG01153">
    <property type="entry name" value="Main.4:_Theta-like"/>
    <property type="match status" value="1"/>
</dbReference>
<protein>
    <submittedName>
        <fullName evidence="5">Glutathione S-transferases-2</fullName>
    </submittedName>
</protein>
<dbReference type="PROSITE" id="PS50405">
    <property type="entry name" value="GST_CTER"/>
    <property type="match status" value="1"/>
</dbReference>
<dbReference type="PROSITE" id="PS50404">
    <property type="entry name" value="GST_NTER"/>
    <property type="match status" value="1"/>
</dbReference>
<comment type="subunit">
    <text evidence="1">Homodimer.</text>
</comment>
<dbReference type="InterPro" id="IPR010987">
    <property type="entry name" value="Glutathione-S-Trfase_C-like"/>
</dbReference>
<feature type="domain" description="GST C-terminal" evidence="4">
    <location>
        <begin position="86"/>
        <end position="210"/>
    </location>
</feature>
<dbReference type="Gene3D" id="3.40.30.10">
    <property type="entry name" value="Glutaredoxin"/>
    <property type="match status" value="1"/>
</dbReference>
<name>A0A0H4FKJ9_9ACAR</name>
<dbReference type="SUPFAM" id="SSF47616">
    <property type="entry name" value="GST C-terminal domain-like"/>
    <property type="match status" value="1"/>
</dbReference>
<dbReference type="Gene3D" id="1.20.1050.10">
    <property type="match status" value="1"/>
</dbReference>
<dbReference type="AlphaFoldDB" id="A0A0H4FKJ9"/>
<dbReference type="SFLD" id="SFLDG00358">
    <property type="entry name" value="Main_(cytGST)"/>
    <property type="match status" value="1"/>
</dbReference>
<evidence type="ECO:0000313" key="5">
    <source>
        <dbReference type="EMBL" id="AKO22176.1"/>
    </source>
</evidence>
<evidence type="ECO:0000259" key="3">
    <source>
        <dbReference type="PROSITE" id="PS50404"/>
    </source>
</evidence>
<reference evidence="5" key="1">
    <citation type="journal article" date="2015" name="Parasit. Vectors">
        <title>Characterisation of Dermanyssus gallinae glutathione S-transferases and their potential as acaricide detoxification proteins.</title>
        <authorList>
            <person name="Bartley K."/>
            <person name="Wright H.W."/>
            <person name="Bull R.S."/>
            <person name="Huntley J.F."/>
            <person name="Nisbet A.J."/>
        </authorList>
    </citation>
    <scope>NUCLEOTIDE SEQUENCE</scope>
</reference>